<keyword evidence="2" id="KW-0812">Transmembrane</keyword>
<gene>
    <name evidence="6" type="ORF">Pcinc_015479</name>
</gene>
<keyword evidence="4" id="KW-0472">Membrane</keyword>
<comment type="caution">
    <text evidence="6">The sequence shown here is derived from an EMBL/GenBank/DDBJ whole genome shotgun (WGS) entry which is preliminary data.</text>
</comment>
<dbReference type="InterPro" id="IPR017452">
    <property type="entry name" value="GPCR_Rhodpsn_7TM"/>
</dbReference>
<organism evidence="6 7">
    <name type="scientific">Petrolisthes cinctipes</name>
    <name type="common">Flat porcelain crab</name>
    <dbReference type="NCBI Taxonomy" id="88211"/>
    <lineage>
        <taxon>Eukaryota</taxon>
        <taxon>Metazoa</taxon>
        <taxon>Ecdysozoa</taxon>
        <taxon>Arthropoda</taxon>
        <taxon>Crustacea</taxon>
        <taxon>Multicrustacea</taxon>
        <taxon>Malacostraca</taxon>
        <taxon>Eumalacostraca</taxon>
        <taxon>Eucarida</taxon>
        <taxon>Decapoda</taxon>
        <taxon>Pleocyemata</taxon>
        <taxon>Anomura</taxon>
        <taxon>Galatheoidea</taxon>
        <taxon>Porcellanidae</taxon>
        <taxon>Petrolisthes</taxon>
    </lineage>
</organism>
<evidence type="ECO:0000256" key="4">
    <source>
        <dbReference type="ARBA" id="ARBA00023136"/>
    </source>
</evidence>
<dbReference type="Proteomes" id="UP001286313">
    <property type="component" value="Unassembled WGS sequence"/>
</dbReference>
<sequence>MLILVVILFMACWGPKIVFIVIQKNGLAQTAFHQWVYNTKVCLGLLPFVHSCLNPIIYRRRCTEQAAYYVTSVRDSVGLCVVSKPPLLLPTTPPLTATSTPPNNSTTNTTWSNTHSHLFHSFMSTNFGRMMRRSCARENCSTIFNSLCLGSIDRDKHKGDPLVDNPPAVLLPAPTTPPSLPSGPLHLENGVGYDLGNTSYLDLNGHTSSATNTIKSHLEEDQVTRI</sequence>
<dbReference type="PROSITE" id="PS50262">
    <property type="entry name" value="G_PROTEIN_RECEP_F1_2"/>
    <property type="match status" value="1"/>
</dbReference>
<evidence type="ECO:0000259" key="5">
    <source>
        <dbReference type="PROSITE" id="PS50262"/>
    </source>
</evidence>
<evidence type="ECO:0000313" key="6">
    <source>
        <dbReference type="EMBL" id="KAK3879997.1"/>
    </source>
</evidence>
<keyword evidence="3" id="KW-1133">Transmembrane helix</keyword>
<dbReference type="EMBL" id="JAWQEG010001367">
    <property type="protein sequence ID" value="KAK3879997.1"/>
    <property type="molecule type" value="Genomic_DNA"/>
</dbReference>
<dbReference type="GO" id="GO:0016020">
    <property type="term" value="C:membrane"/>
    <property type="evidence" value="ECO:0007669"/>
    <property type="project" value="UniProtKB-SubCell"/>
</dbReference>
<protein>
    <recommendedName>
        <fullName evidence="5">G-protein coupled receptors family 1 profile domain-containing protein</fullName>
    </recommendedName>
</protein>
<name>A0AAE1KQP0_PETCI</name>
<evidence type="ECO:0000256" key="2">
    <source>
        <dbReference type="ARBA" id="ARBA00022692"/>
    </source>
</evidence>
<dbReference type="AlphaFoldDB" id="A0AAE1KQP0"/>
<comment type="subcellular location">
    <subcellularLocation>
        <location evidence="1">Membrane</location>
    </subcellularLocation>
</comment>
<proteinExistence type="predicted"/>
<dbReference type="Gene3D" id="1.20.1070.10">
    <property type="entry name" value="Rhodopsin 7-helix transmembrane proteins"/>
    <property type="match status" value="1"/>
</dbReference>
<evidence type="ECO:0000256" key="1">
    <source>
        <dbReference type="ARBA" id="ARBA00004370"/>
    </source>
</evidence>
<evidence type="ECO:0000313" key="7">
    <source>
        <dbReference type="Proteomes" id="UP001286313"/>
    </source>
</evidence>
<keyword evidence="7" id="KW-1185">Reference proteome</keyword>
<accession>A0AAE1KQP0</accession>
<reference evidence="6" key="1">
    <citation type="submission" date="2023-10" db="EMBL/GenBank/DDBJ databases">
        <title>Genome assemblies of two species of porcelain crab, Petrolisthes cinctipes and Petrolisthes manimaculis (Anomura: Porcellanidae).</title>
        <authorList>
            <person name="Angst P."/>
        </authorList>
    </citation>
    <scope>NUCLEOTIDE SEQUENCE</scope>
    <source>
        <strain evidence="6">PB745_01</strain>
        <tissue evidence="6">Gill</tissue>
    </source>
</reference>
<evidence type="ECO:0000256" key="3">
    <source>
        <dbReference type="ARBA" id="ARBA00022989"/>
    </source>
</evidence>
<feature type="domain" description="G-protein coupled receptors family 1 profile" evidence="5">
    <location>
        <begin position="1"/>
        <end position="58"/>
    </location>
</feature>
<dbReference type="SUPFAM" id="SSF81321">
    <property type="entry name" value="Family A G protein-coupled receptor-like"/>
    <property type="match status" value="1"/>
</dbReference>